<sequence>MAKPILPVGTTVAVDIPLGSAGAGAGRGAKKTLQPLRRSHPSLERPGGGGGVLGNQQHTSSDADEDGSSSGNVDSRGIGEEFCFEDLFGPLPSPRVDQRAANDSIATCKGRIAPQISSPSHHLESVVEGEDSVSWAKCSLDREVPPTPLAAMHVNELSSSWTGSAPVTLRRSHSLVGPSHAEPSPKCSSYGGGAVGRNPFGGPQSLTKGGERCGEEVCDEGKNHHHHHHHCGDGIVVNGAKPVVEGRERREEMEREAGYGQNGVEATVGGDESEEEVRGDHSRERLVPAAEAGENGLHTSDEAIRPAANGVRNGEVQNGESKKIGPQDFEILRVVGQGSFGKVFQVQRKATGEIMAMKVMRKEKIVEKNHEEYMKAERDILTSVVHPFIVQLKCSFQTKSKLYLLLEFINGGHLFFQLDRQGMFSEDLARIYTAEIVLALSHLHQQDIIHRDLKPENILLDADGHVKITDFGLAKANVSSMVASNSICGTMEYMAPEIILAKGHGKAADWWSVGILMFEMVTGMPPYLSNNRQKLQAKIVKDKVKLPSYLTSQCHSLLKGLLQKEPAKRLGSGPRGSEEIKGHPFFKGINWKKLEAKEIQPGFRPNVADKRCTANFDEMWTKLPPNDSPAGTPKKSSEVFRGYTFVASKNWTPSGYDSDTESGHSSGEEDSPFSE</sequence>
<feature type="compositionally biased region" description="Basic and acidic residues" evidence="12">
    <location>
        <begin position="276"/>
        <end position="286"/>
    </location>
</feature>
<dbReference type="SMART" id="SM00133">
    <property type="entry name" value="S_TK_X"/>
    <property type="match status" value="1"/>
</dbReference>
<comment type="similarity">
    <text evidence="1">Belongs to the protein kinase superfamily. AGC Ser/Thr protein kinase family. S6 kinase subfamily.</text>
</comment>
<evidence type="ECO:0000313" key="15">
    <source>
        <dbReference type="EMBL" id="GBG84986.1"/>
    </source>
</evidence>
<evidence type="ECO:0000256" key="1">
    <source>
        <dbReference type="ARBA" id="ARBA00009804"/>
    </source>
</evidence>
<dbReference type="EC" id="2.7.11.1" evidence="2"/>
<dbReference type="PROSITE" id="PS50011">
    <property type="entry name" value="PROTEIN_KINASE_DOM"/>
    <property type="match status" value="1"/>
</dbReference>
<accession>A0A388LRM9</accession>
<dbReference type="InterPro" id="IPR008271">
    <property type="entry name" value="Ser/Thr_kinase_AS"/>
</dbReference>
<dbReference type="PANTHER" id="PTHR24351">
    <property type="entry name" value="RIBOSOMAL PROTEIN S6 KINASE"/>
    <property type="match status" value="1"/>
</dbReference>
<evidence type="ECO:0000256" key="3">
    <source>
        <dbReference type="ARBA" id="ARBA00022527"/>
    </source>
</evidence>
<evidence type="ECO:0000259" key="13">
    <source>
        <dbReference type="PROSITE" id="PS50011"/>
    </source>
</evidence>
<keyword evidence="6 11" id="KW-0547">Nucleotide-binding</keyword>
<keyword evidence="5" id="KW-0808">Transferase</keyword>
<dbReference type="GO" id="GO:0045727">
    <property type="term" value="P:positive regulation of translation"/>
    <property type="evidence" value="ECO:0007669"/>
    <property type="project" value="UniProtKB-ARBA"/>
</dbReference>
<protein>
    <recommendedName>
        <fullName evidence="2">non-specific serine/threonine protein kinase</fullName>
        <ecNumber evidence="2">2.7.11.1</ecNumber>
    </recommendedName>
</protein>
<evidence type="ECO:0000256" key="9">
    <source>
        <dbReference type="ARBA" id="ARBA00047899"/>
    </source>
</evidence>
<dbReference type="SMART" id="SM00220">
    <property type="entry name" value="S_TKc"/>
    <property type="match status" value="1"/>
</dbReference>
<dbReference type="PROSITE" id="PS00107">
    <property type="entry name" value="PROTEIN_KINASE_ATP"/>
    <property type="match status" value="1"/>
</dbReference>
<feature type="region of interest" description="Disordered" evidence="12">
    <location>
        <begin position="649"/>
        <end position="675"/>
    </location>
</feature>
<dbReference type="EMBL" id="BFEA01000500">
    <property type="protein sequence ID" value="GBG84986.1"/>
    <property type="molecule type" value="Genomic_DNA"/>
</dbReference>
<dbReference type="OrthoDB" id="63267at2759"/>
<feature type="region of interest" description="Disordered" evidence="12">
    <location>
        <begin position="246"/>
        <end position="322"/>
    </location>
</feature>
<dbReference type="CDD" id="cd05123">
    <property type="entry name" value="STKc_AGC"/>
    <property type="match status" value="1"/>
</dbReference>
<evidence type="ECO:0000256" key="5">
    <source>
        <dbReference type="ARBA" id="ARBA00022679"/>
    </source>
</evidence>
<dbReference type="FunFam" id="1.10.510.10:FF:000297">
    <property type="entry name" value="Non-specific serine/threonine protein kinase"/>
    <property type="match status" value="1"/>
</dbReference>
<keyword evidence="16" id="KW-1185">Reference proteome</keyword>
<feature type="binding site" evidence="11">
    <location>
        <position position="358"/>
    </location>
    <ligand>
        <name>ATP</name>
        <dbReference type="ChEBI" id="CHEBI:30616"/>
    </ligand>
</feature>
<gene>
    <name evidence="15" type="ORF">CBR_g39450</name>
</gene>
<dbReference type="GO" id="GO:0006950">
    <property type="term" value="P:response to stress"/>
    <property type="evidence" value="ECO:0007669"/>
    <property type="project" value="UniProtKB-ARBA"/>
</dbReference>
<feature type="compositionally biased region" description="Basic and acidic residues" evidence="12">
    <location>
        <begin position="246"/>
        <end position="257"/>
    </location>
</feature>
<dbReference type="InterPro" id="IPR000719">
    <property type="entry name" value="Prot_kinase_dom"/>
</dbReference>
<dbReference type="SUPFAM" id="SSF56112">
    <property type="entry name" value="Protein kinase-like (PK-like)"/>
    <property type="match status" value="1"/>
</dbReference>
<dbReference type="InterPro" id="IPR000961">
    <property type="entry name" value="AGC-kinase_C"/>
</dbReference>
<dbReference type="GO" id="GO:0106310">
    <property type="term" value="F:protein serine kinase activity"/>
    <property type="evidence" value="ECO:0007669"/>
    <property type="project" value="RHEA"/>
</dbReference>
<evidence type="ECO:0000256" key="12">
    <source>
        <dbReference type="SAM" id="MobiDB-lite"/>
    </source>
</evidence>
<feature type="domain" description="AGC-kinase C-terminal" evidence="14">
    <location>
        <begin position="587"/>
        <end position="655"/>
    </location>
</feature>
<evidence type="ECO:0000259" key="14">
    <source>
        <dbReference type="PROSITE" id="PS51285"/>
    </source>
</evidence>
<feature type="domain" description="Protein kinase" evidence="13">
    <location>
        <begin position="329"/>
        <end position="586"/>
    </location>
</feature>
<dbReference type="Gene3D" id="1.10.510.10">
    <property type="entry name" value="Transferase(Phosphotransferase) domain 1"/>
    <property type="match status" value="1"/>
</dbReference>
<keyword evidence="8 11" id="KW-0067">ATP-binding</keyword>
<dbReference type="GO" id="GO:0004674">
    <property type="term" value="F:protein serine/threonine kinase activity"/>
    <property type="evidence" value="ECO:0007669"/>
    <property type="project" value="UniProtKB-KW"/>
</dbReference>
<dbReference type="InterPro" id="IPR017892">
    <property type="entry name" value="Pkinase_C"/>
</dbReference>
<dbReference type="FunFam" id="3.30.200.20:FF:000048">
    <property type="entry name" value="Non-specific serine/threonine protein kinase"/>
    <property type="match status" value="1"/>
</dbReference>
<dbReference type="GO" id="GO:0005634">
    <property type="term" value="C:nucleus"/>
    <property type="evidence" value="ECO:0007669"/>
    <property type="project" value="UniProtKB-ARBA"/>
</dbReference>
<name>A0A388LRM9_CHABU</name>
<dbReference type="Proteomes" id="UP000265515">
    <property type="component" value="Unassembled WGS sequence"/>
</dbReference>
<dbReference type="Gene3D" id="3.30.200.20">
    <property type="entry name" value="Phosphorylase Kinase, domain 1"/>
    <property type="match status" value="1"/>
</dbReference>
<dbReference type="Pfam" id="PF00069">
    <property type="entry name" value="Pkinase"/>
    <property type="match status" value="1"/>
</dbReference>
<proteinExistence type="inferred from homology"/>
<keyword evidence="3" id="KW-0723">Serine/threonine-protein kinase</keyword>
<dbReference type="GO" id="GO:0005524">
    <property type="term" value="F:ATP binding"/>
    <property type="evidence" value="ECO:0007669"/>
    <property type="project" value="UniProtKB-UniRule"/>
</dbReference>
<reference evidence="15 16" key="1">
    <citation type="journal article" date="2018" name="Cell">
        <title>The Chara Genome: Secondary Complexity and Implications for Plant Terrestrialization.</title>
        <authorList>
            <person name="Nishiyama T."/>
            <person name="Sakayama H."/>
            <person name="Vries J.D."/>
            <person name="Buschmann H."/>
            <person name="Saint-Marcoux D."/>
            <person name="Ullrich K.K."/>
            <person name="Haas F.B."/>
            <person name="Vanderstraeten L."/>
            <person name="Becker D."/>
            <person name="Lang D."/>
            <person name="Vosolsobe S."/>
            <person name="Rombauts S."/>
            <person name="Wilhelmsson P.K.I."/>
            <person name="Janitza P."/>
            <person name="Kern R."/>
            <person name="Heyl A."/>
            <person name="Rumpler F."/>
            <person name="Villalobos L.I.A.C."/>
            <person name="Clay J.M."/>
            <person name="Skokan R."/>
            <person name="Toyoda A."/>
            <person name="Suzuki Y."/>
            <person name="Kagoshima H."/>
            <person name="Schijlen E."/>
            <person name="Tajeshwar N."/>
            <person name="Catarino B."/>
            <person name="Hetherington A.J."/>
            <person name="Saltykova A."/>
            <person name="Bonnot C."/>
            <person name="Breuninger H."/>
            <person name="Symeonidi A."/>
            <person name="Radhakrishnan G.V."/>
            <person name="Van Nieuwerburgh F."/>
            <person name="Deforce D."/>
            <person name="Chang C."/>
            <person name="Karol K.G."/>
            <person name="Hedrich R."/>
            <person name="Ulvskov P."/>
            <person name="Glockner G."/>
            <person name="Delwiche C.F."/>
            <person name="Petrasek J."/>
            <person name="Van de Peer Y."/>
            <person name="Friml J."/>
            <person name="Beilby M."/>
            <person name="Dolan L."/>
            <person name="Kohara Y."/>
            <person name="Sugano S."/>
            <person name="Fujiyama A."/>
            <person name="Delaux P.-M."/>
            <person name="Quint M."/>
            <person name="TheiBen G."/>
            <person name="Hagemann M."/>
            <person name="Harholt J."/>
            <person name="Dunand C."/>
            <person name="Zachgo S."/>
            <person name="Langdale J."/>
            <person name="Maumus F."/>
            <person name="Straeten D.V.D."/>
            <person name="Gould S.B."/>
            <person name="Rensing S.A."/>
        </authorList>
    </citation>
    <scope>NUCLEOTIDE SEQUENCE [LARGE SCALE GENOMIC DNA]</scope>
    <source>
        <strain evidence="15 16">S276</strain>
    </source>
</reference>
<dbReference type="STRING" id="69332.A0A388LRM9"/>
<evidence type="ECO:0000256" key="6">
    <source>
        <dbReference type="ARBA" id="ARBA00022741"/>
    </source>
</evidence>
<feature type="region of interest" description="Disordered" evidence="12">
    <location>
        <begin position="16"/>
        <end position="76"/>
    </location>
</feature>
<dbReference type="InterPro" id="IPR017441">
    <property type="entry name" value="Protein_kinase_ATP_BS"/>
</dbReference>
<evidence type="ECO:0000256" key="2">
    <source>
        <dbReference type="ARBA" id="ARBA00012513"/>
    </source>
</evidence>
<dbReference type="PROSITE" id="PS51285">
    <property type="entry name" value="AGC_KINASE_CTER"/>
    <property type="match status" value="1"/>
</dbReference>
<evidence type="ECO:0000256" key="4">
    <source>
        <dbReference type="ARBA" id="ARBA00022553"/>
    </source>
</evidence>
<dbReference type="InterPro" id="IPR011009">
    <property type="entry name" value="Kinase-like_dom_sf"/>
</dbReference>
<keyword evidence="4" id="KW-0597">Phosphoprotein</keyword>
<evidence type="ECO:0000313" key="16">
    <source>
        <dbReference type="Proteomes" id="UP000265515"/>
    </source>
</evidence>
<comment type="catalytic activity">
    <reaction evidence="9">
        <text>L-threonyl-[protein] + ATP = O-phospho-L-threonyl-[protein] + ADP + H(+)</text>
        <dbReference type="Rhea" id="RHEA:46608"/>
        <dbReference type="Rhea" id="RHEA-COMP:11060"/>
        <dbReference type="Rhea" id="RHEA-COMP:11605"/>
        <dbReference type="ChEBI" id="CHEBI:15378"/>
        <dbReference type="ChEBI" id="CHEBI:30013"/>
        <dbReference type="ChEBI" id="CHEBI:30616"/>
        <dbReference type="ChEBI" id="CHEBI:61977"/>
        <dbReference type="ChEBI" id="CHEBI:456216"/>
        <dbReference type="EC" id="2.7.11.1"/>
    </reaction>
</comment>
<evidence type="ECO:0000256" key="8">
    <source>
        <dbReference type="ARBA" id="ARBA00022840"/>
    </source>
</evidence>
<dbReference type="Pfam" id="PF00433">
    <property type="entry name" value="Pkinase_C"/>
    <property type="match status" value="1"/>
</dbReference>
<comment type="caution">
    <text evidence="15">The sequence shown here is derived from an EMBL/GenBank/DDBJ whole genome shotgun (WGS) entry which is preliminary data.</text>
</comment>
<evidence type="ECO:0000256" key="11">
    <source>
        <dbReference type="PROSITE-ProRule" id="PRU10141"/>
    </source>
</evidence>
<dbReference type="InterPro" id="IPR045270">
    <property type="entry name" value="STKc_AGC"/>
</dbReference>
<keyword evidence="7" id="KW-0418">Kinase</keyword>
<evidence type="ECO:0000256" key="10">
    <source>
        <dbReference type="ARBA" id="ARBA00048679"/>
    </source>
</evidence>
<dbReference type="Gramene" id="GBG84986">
    <property type="protein sequence ID" value="GBG84986"/>
    <property type="gene ID" value="CBR_g39450"/>
</dbReference>
<comment type="catalytic activity">
    <reaction evidence="10">
        <text>L-seryl-[protein] + ATP = O-phospho-L-seryl-[protein] + ADP + H(+)</text>
        <dbReference type="Rhea" id="RHEA:17989"/>
        <dbReference type="Rhea" id="RHEA-COMP:9863"/>
        <dbReference type="Rhea" id="RHEA-COMP:11604"/>
        <dbReference type="ChEBI" id="CHEBI:15378"/>
        <dbReference type="ChEBI" id="CHEBI:29999"/>
        <dbReference type="ChEBI" id="CHEBI:30616"/>
        <dbReference type="ChEBI" id="CHEBI:83421"/>
        <dbReference type="ChEBI" id="CHEBI:456216"/>
        <dbReference type="EC" id="2.7.11.1"/>
    </reaction>
</comment>
<feature type="region of interest" description="Disordered" evidence="12">
    <location>
        <begin position="175"/>
        <end position="214"/>
    </location>
</feature>
<evidence type="ECO:0000256" key="7">
    <source>
        <dbReference type="ARBA" id="ARBA00022777"/>
    </source>
</evidence>
<dbReference type="AlphaFoldDB" id="A0A388LRM9"/>
<dbReference type="PROSITE" id="PS00108">
    <property type="entry name" value="PROTEIN_KINASE_ST"/>
    <property type="match status" value="1"/>
</dbReference>
<organism evidence="15 16">
    <name type="scientific">Chara braunii</name>
    <name type="common">Braun's stonewort</name>
    <dbReference type="NCBI Taxonomy" id="69332"/>
    <lineage>
        <taxon>Eukaryota</taxon>
        <taxon>Viridiplantae</taxon>
        <taxon>Streptophyta</taxon>
        <taxon>Charophyceae</taxon>
        <taxon>Charales</taxon>
        <taxon>Characeae</taxon>
        <taxon>Chara</taxon>
    </lineage>
</organism>